<feature type="transmembrane region" description="Helical" evidence="5">
    <location>
        <begin position="155"/>
        <end position="174"/>
    </location>
</feature>
<dbReference type="InterPro" id="IPR002293">
    <property type="entry name" value="AA/rel_permease1"/>
</dbReference>
<keyword evidence="7" id="KW-1185">Reference proteome</keyword>
<feature type="transmembrane region" description="Helical" evidence="5">
    <location>
        <begin position="128"/>
        <end position="146"/>
    </location>
</feature>
<reference evidence="6 7" key="1">
    <citation type="submission" date="2016-10" db="EMBL/GenBank/DDBJ databases">
        <authorList>
            <person name="de Groot N.N."/>
        </authorList>
    </citation>
    <scope>NUCLEOTIDE SEQUENCE [LARGE SCALE GENOMIC DNA]</scope>
    <source>
        <strain evidence="6 7">DSM 18610</strain>
    </source>
</reference>
<keyword evidence="3 5" id="KW-1133">Transmembrane helix</keyword>
<dbReference type="STRING" id="390241.SAMN04488023_10848"/>
<name>A0A1H9NPU3_9SPHI</name>
<feature type="transmembrane region" description="Helical" evidence="5">
    <location>
        <begin position="356"/>
        <end position="378"/>
    </location>
</feature>
<feature type="transmembrane region" description="Helical" evidence="5">
    <location>
        <begin position="84"/>
        <end position="108"/>
    </location>
</feature>
<evidence type="ECO:0000256" key="2">
    <source>
        <dbReference type="ARBA" id="ARBA00022692"/>
    </source>
</evidence>
<dbReference type="GO" id="GO:0015179">
    <property type="term" value="F:L-amino acid transmembrane transporter activity"/>
    <property type="evidence" value="ECO:0007669"/>
    <property type="project" value="TreeGrafter"/>
</dbReference>
<keyword evidence="2 5" id="KW-0812">Transmembrane</keyword>
<dbReference type="AlphaFoldDB" id="A0A1H9NPU3"/>
<feature type="transmembrane region" description="Helical" evidence="5">
    <location>
        <begin position="390"/>
        <end position="416"/>
    </location>
</feature>
<protein>
    <submittedName>
        <fullName evidence="6">Basic amino acid/polyamine antiporter, APA family</fullName>
    </submittedName>
</protein>
<proteinExistence type="predicted"/>
<feature type="transmembrane region" description="Helical" evidence="5">
    <location>
        <begin position="7"/>
        <end position="26"/>
    </location>
</feature>
<dbReference type="Proteomes" id="UP000199572">
    <property type="component" value="Unassembled WGS sequence"/>
</dbReference>
<gene>
    <name evidence="6" type="ORF">SAMN04488023_10848</name>
</gene>
<evidence type="ECO:0000313" key="6">
    <source>
        <dbReference type="EMBL" id="SER37757.1"/>
    </source>
</evidence>
<feature type="transmembrane region" description="Helical" evidence="5">
    <location>
        <begin position="283"/>
        <end position="303"/>
    </location>
</feature>
<dbReference type="InterPro" id="IPR050598">
    <property type="entry name" value="AminoAcid_Transporter"/>
</dbReference>
<keyword evidence="4 5" id="KW-0472">Membrane</keyword>
<dbReference type="GO" id="GO:0016020">
    <property type="term" value="C:membrane"/>
    <property type="evidence" value="ECO:0007669"/>
    <property type="project" value="UniProtKB-SubCell"/>
</dbReference>
<feature type="transmembrane region" description="Helical" evidence="5">
    <location>
        <begin position="422"/>
        <end position="442"/>
    </location>
</feature>
<evidence type="ECO:0000313" key="7">
    <source>
        <dbReference type="Proteomes" id="UP000199572"/>
    </source>
</evidence>
<feature type="transmembrane region" description="Helical" evidence="5">
    <location>
        <begin position="236"/>
        <end position="255"/>
    </location>
</feature>
<evidence type="ECO:0000256" key="3">
    <source>
        <dbReference type="ARBA" id="ARBA00022989"/>
    </source>
</evidence>
<organism evidence="6 7">
    <name type="scientific">Pedobacter rhizosphaerae</name>
    <dbReference type="NCBI Taxonomy" id="390241"/>
    <lineage>
        <taxon>Bacteria</taxon>
        <taxon>Pseudomonadati</taxon>
        <taxon>Bacteroidota</taxon>
        <taxon>Sphingobacteriia</taxon>
        <taxon>Sphingobacteriales</taxon>
        <taxon>Sphingobacteriaceae</taxon>
        <taxon>Pedobacter</taxon>
    </lineage>
</organism>
<feature type="transmembrane region" description="Helical" evidence="5">
    <location>
        <begin position="194"/>
        <end position="215"/>
    </location>
</feature>
<dbReference type="RefSeq" id="WP_090883433.1">
    <property type="nucleotide sequence ID" value="NZ_FOGG01000008.1"/>
</dbReference>
<feature type="transmembrane region" description="Helical" evidence="5">
    <location>
        <begin position="330"/>
        <end position="350"/>
    </location>
</feature>
<dbReference type="Pfam" id="PF13520">
    <property type="entry name" value="AA_permease_2"/>
    <property type="match status" value="1"/>
</dbReference>
<evidence type="ECO:0000256" key="5">
    <source>
        <dbReference type="SAM" id="Phobius"/>
    </source>
</evidence>
<dbReference type="OrthoDB" id="9806937at2"/>
<evidence type="ECO:0000256" key="1">
    <source>
        <dbReference type="ARBA" id="ARBA00004141"/>
    </source>
</evidence>
<accession>A0A1H9NPU3</accession>
<dbReference type="Gene3D" id="1.20.1740.10">
    <property type="entry name" value="Amino acid/polyamine transporter I"/>
    <property type="match status" value="1"/>
</dbReference>
<dbReference type="PIRSF" id="PIRSF006060">
    <property type="entry name" value="AA_transporter"/>
    <property type="match status" value="1"/>
</dbReference>
<dbReference type="EMBL" id="FOGG01000008">
    <property type="protein sequence ID" value="SER37757.1"/>
    <property type="molecule type" value="Genomic_DNA"/>
</dbReference>
<evidence type="ECO:0000256" key="4">
    <source>
        <dbReference type="ARBA" id="ARBA00023136"/>
    </source>
</evidence>
<comment type="subcellular location">
    <subcellularLocation>
        <location evidence="1">Membrane</location>
        <topology evidence="1">Multi-pass membrane protein</topology>
    </subcellularLocation>
</comment>
<sequence>MQQKKQLSLFDLSMIVVSLVIGMGIFRTPVNVAAKAQIPELFYLAWVIGGFVAFCGALTYAEIGSRFPVTGGYYKIFSVGYHPSIAFAINCIVIISSAASVAAISIIGAEYVGKIILPEALQTENYRVAIAITTILVFYLINLLGLKASSKTQNILTIIKIGMVLTLISAIFFGNQEQTTSPIFKTSDGMSPGWADYGKALGLCLIAVSFSFAGYAQTINFGGEVKEAKRVIPRSIIIGLTIIVILYLALNYAYVKVIGFENLKSAESIAAILASKIFGPAGFNLLSVIIFCSVMGYVNVNLLSNPRAMFAMGEEGALPKIFSKINPKTNVITISLTVFTLIAVTIIFYAKTFDKILNYTIFLESISMASSAATLFVLRKKTAHLDKKTIYTVPLYPVLPLIFIAAYTFVAFSIYIDDPNAALNGLYIFIGFLLLYFISRLFNKSTHS</sequence>
<dbReference type="PANTHER" id="PTHR11785">
    <property type="entry name" value="AMINO ACID TRANSPORTER"/>
    <property type="match status" value="1"/>
</dbReference>
<dbReference type="PANTHER" id="PTHR11785:SF512">
    <property type="entry name" value="SOBREMESA, ISOFORM B"/>
    <property type="match status" value="1"/>
</dbReference>
<feature type="transmembrane region" description="Helical" evidence="5">
    <location>
        <begin position="41"/>
        <end position="63"/>
    </location>
</feature>